<dbReference type="InterPro" id="IPR012902">
    <property type="entry name" value="N_methyl_site"/>
</dbReference>
<organism evidence="2 3">
    <name type="scientific">Massilia agri</name>
    <dbReference type="NCBI Taxonomy" id="1886785"/>
    <lineage>
        <taxon>Bacteria</taxon>
        <taxon>Pseudomonadati</taxon>
        <taxon>Pseudomonadota</taxon>
        <taxon>Betaproteobacteria</taxon>
        <taxon>Burkholderiales</taxon>
        <taxon>Oxalobacteraceae</taxon>
        <taxon>Telluria group</taxon>
        <taxon>Massilia</taxon>
    </lineage>
</organism>
<dbReference type="Pfam" id="PF07963">
    <property type="entry name" value="N_methyl"/>
    <property type="match status" value="1"/>
</dbReference>
<dbReference type="EMBL" id="JANUHA010000004">
    <property type="protein sequence ID" value="MCS0596376.1"/>
    <property type="molecule type" value="Genomic_DNA"/>
</dbReference>
<keyword evidence="1" id="KW-0472">Membrane</keyword>
<comment type="caution">
    <text evidence="2">The sequence shown here is derived from an EMBL/GenBank/DDBJ whole genome shotgun (WGS) entry which is preliminary data.</text>
</comment>
<reference evidence="2 3" key="1">
    <citation type="submission" date="2022-08" db="EMBL/GenBank/DDBJ databases">
        <title>Reclassification of Massilia species as members of the genera Telluria, Duganella, Pseudoduganella, Mokoshia gen. nov. and Zemynaea gen. nov. using orthogonal and non-orthogonal genome-based approaches.</title>
        <authorList>
            <person name="Bowman J.P."/>
        </authorList>
    </citation>
    <scope>NUCLEOTIDE SEQUENCE [LARGE SCALE GENOMIC DNA]</scope>
    <source>
        <strain evidence="2 3">JCM 31661</strain>
    </source>
</reference>
<protein>
    <submittedName>
        <fullName evidence="2">Type II secretion system GspH family protein</fullName>
    </submittedName>
</protein>
<name>A0ABT2AJG4_9BURK</name>
<dbReference type="PROSITE" id="PS00409">
    <property type="entry name" value="PROKAR_NTER_METHYL"/>
    <property type="match status" value="1"/>
</dbReference>
<dbReference type="Proteomes" id="UP001206572">
    <property type="component" value="Unassembled WGS sequence"/>
</dbReference>
<keyword evidence="1" id="KW-0812">Transmembrane</keyword>
<feature type="transmembrane region" description="Helical" evidence="1">
    <location>
        <begin position="12"/>
        <end position="32"/>
    </location>
</feature>
<sequence length="287" mass="30329">MTKRFPKQRGFSLVELIIVMVLIGAIGGIIAMQIKPTVQGYLAVGKRAGLTDQADSALRRIVTEVRSAVPNSLRLGNAQCLELVPSSDGGRYRAGPDVDPARTGETFLDFDTPTNEFDVLTTFMAAPRPGDLVVVGNQNNSDVYQGVTGPNVRTIQQVATPAPASWMGEHRVTLLEPLTIPNGYTGGRFVVVPGGQAVSYICTQGLNDGTGTGQLVRVVRPIAPGQVCNGIPANAPVLASKVERCEITYSPNQGATQQSGFMQMQLTLTDGGESVSLTIGAHVNNVP</sequence>
<evidence type="ECO:0000256" key="1">
    <source>
        <dbReference type="SAM" id="Phobius"/>
    </source>
</evidence>
<dbReference type="RefSeq" id="WP_258827420.1">
    <property type="nucleotide sequence ID" value="NZ_JANUHA010000004.1"/>
</dbReference>
<evidence type="ECO:0000313" key="3">
    <source>
        <dbReference type="Proteomes" id="UP001206572"/>
    </source>
</evidence>
<proteinExistence type="predicted"/>
<keyword evidence="1" id="KW-1133">Transmembrane helix</keyword>
<evidence type="ECO:0000313" key="2">
    <source>
        <dbReference type="EMBL" id="MCS0596376.1"/>
    </source>
</evidence>
<accession>A0ABT2AJG4</accession>
<gene>
    <name evidence="2" type="ORF">NX780_08435</name>
</gene>
<dbReference type="NCBIfam" id="TIGR02532">
    <property type="entry name" value="IV_pilin_GFxxxE"/>
    <property type="match status" value="1"/>
</dbReference>
<keyword evidence="3" id="KW-1185">Reference proteome</keyword>